<evidence type="ECO:0000313" key="2">
    <source>
        <dbReference type="Proteomes" id="UP001197028"/>
    </source>
</evidence>
<dbReference type="RefSeq" id="WP_215863668.1">
    <property type="nucleotide sequence ID" value="NZ_JABELD010000055.1"/>
</dbReference>
<proteinExistence type="predicted"/>
<gene>
    <name evidence="1" type="ORF">HJG40_07850</name>
</gene>
<reference evidence="1 2" key="1">
    <citation type="journal article" date="2021" name="ISME J.">
        <title>Genomic evolution of the class Acidithiobacillia: deep-branching Proteobacteria living in extreme acidic conditions.</title>
        <authorList>
            <person name="Moya-Beltran A."/>
            <person name="Beard S."/>
            <person name="Rojas-Villalobos C."/>
            <person name="Issotta F."/>
            <person name="Gallardo Y."/>
            <person name="Ulloa R."/>
            <person name="Giaveno A."/>
            <person name="Degli Esposti M."/>
            <person name="Johnson D.B."/>
            <person name="Quatrini R."/>
        </authorList>
    </citation>
    <scope>NUCLEOTIDE SEQUENCE [LARGE SCALE GENOMIC DNA]</scope>
    <source>
        <strain evidence="1 2">ATCC 19703</strain>
    </source>
</reference>
<sequence length="135" mass="14914">MQTYKAEDYRTAWLGLPVSHACFGGGIVISAVASRPEPWVTVLFASGYKKAFRSSEALAELRSLLGLGSARPYGSNPAMLLENPEKMQTALADAQHRHEWHHRALESDLEERLQRAAGVFPTRTRPSVDFSAVAF</sequence>
<evidence type="ECO:0000313" key="1">
    <source>
        <dbReference type="EMBL" id="MBU2738698.1"/>
    </source>
</evidence>
<organism evidence="1 2">
    <name type="scientific">Acidithiobacillus concretivorus</name>
    <dbReference type="NCBI Taxonomy" id="3063952"/>
    <lineage>
        <taxon>Bacteria</taxon>
        <taxon>Pseudomonadati</taxon>
        <taxon>Pseudomonadota</taxon>
        <taxon>Acidithiobacillia</taxon>
        <taxon>Acidithiobacillales</taxon>
        <taxon>Acidithiobacillaceae</taxon>
        <taxon>Acidithiobacillus</taxon>
    </lineage>
</organism>
<keyword evidence="2" id="KW-1185">Reference proteome</keyword>
<dbReference type="Proteomes" id="UP001197028">
    <property type="component" value="Unassembled WGS sequence"/>
</dbReference>
<accession>A0ABS5ZPV8</accession>
<dbReference type="EMBL" id="JABELD010000055">
    <property type="protein sequence ID" value="MBU2738698.1"/>
    <property type="molecule type" value="Genomic_DNA"/>
</dbReference>
<protein>
    <submittedName>
        <fullName evidence="1">Uncharacterized protein</fullName>
    </submittedName>
</protein>
<name>A0ABS5ZPV8_9PROT</name>
<comment type="caution">
    <text evidence="1">The sequence shown here is derived from an EMBL/GenBank/DDBJ whole genome shotgun (WGS) entry which is preliminary data.</text>
</comment>